<dbReference type="Proteomes" id="UP001345013">
    <property type="component" value="Unassembled WGS sequence"/>
</dbReference>
<evidence type="ECO:0000256" key="1">
    <source>
        <dbReference type="SAM" id="MobiDB-lite"/>
    </source>
</evidence>
<dbReference type="CDD" id="cd06257">
    <property type="entry name" value="DnaJ"/>
    <property type="match status" value="1"/>
</dbReference>
<dbReference type="PRINTS" id="PR00625">
    <property type="entry name" value="JDOMAIN"/>
</dbReference>
<proteinExistence type="predicted"/>
<gene>
    <name evidence="3" type="primary">HLJ1_1</name>
    <name evidence="3" type="ORF">LTR24_001386</name>
</gene>
<dbReference type="Gene3D" id="1.10.287.110">
    <property type="entry name" value="DnaJ domain"/>
    <property type="match status" value="1"/>
</dbReference>
<keyword evidence="4" id="KW-1185">Reference proteome</keyword>
<reference evidence="3 4" key="1">
    <citation type="submission" date="2023-08" db="EMBL/GenBank/DDBJ databases">
        <title>Black Yeasts Isolated from many extreme environments.</title>
        <authorList>
            <person name="Coleine C."/>
            <person name="Stajich J.E."/>
            <person name="Selbmann L."/>
        </authorList>
    </citation>
    <scope>NUCLEOTIDE SEQUENCE [LARGE SCALE GENOMIC DNA]</scope>
    <source>
        <strain evidence="3 4">CCFEE 5885</strain>
    </source>
</reference>
<feature type="compositionally biased region" description="Basic and acidic residues" evidence="1">
    <location>
        <begin position="111"/>
        <end position="130"/>
    </location>
</feature>
<dbReference type="InterPro" id="IPR036869">
    <property type="entry name" value="J_dom_sf"/>
</dbReference>
<sequence length="422" mass="48294">MADPFAVLGLRHACAEADVKKAYRQLALQYHPDKAGPSGLEAMKQINAAFETIDEGKLWLSRKQHAAPEPKQEPETCHKPKPRGEDGSSSNSGDRSKPRAHQKQGSQYEPGTDRSGQKPREPRPYAESSKRTYFHPKYGSFTPTESRQQYQNNDGPRFSNANNQQRADAKTETESSKATNPQQGNAKRKRSFSGRGTNPFAPHDQQASDAGNEQQKSNRARIKAWDFPFSFIPSPFTQEPPAELWNIVCTDLDTGQRWRQAWSYPSPRGTEPAWEWRHEQFRRAMRQFETHLYSNEPNKINGRFAPDIPPVRHLMVVHEKEINALMKALWVEWQLRYGVTDPLSHLWYRIGELHLLLRLLKTSVGYCYDEELYDQFFGCELSEMVLGTGVAAMMGPDESKAATMGFEVARRRNADIMDYYIN</sequence>
<dbReference type="EMBL" id="JAVRRG010000010">
    <property type="protein sequence ID" value="KAK5099488.1"/>
    <property type="molecule type" value="Genomic_DNA"/>
</dbReference>
<evidence type="ECO:0000313" key="3">
    <source>
        <dbReference type="EMBL" id="KAK5099488.1"/>
    </source>
</evidence>
<dbReference type="Pfam" id="PF00226">
    <property type="entry name" value="DnaJ"/>
    <property type="match status" value="1"/>
</dbReference>
<dbReference type="PANTHER" id="PTHR43948:SF10">
    <property type="entry name" value="MRJ, ISOFORM E"/>
    <property type="match status" value="1"/>
</dbReference>
<evidence type="ECO:0000259" key="2">
    <source>
        <dbReference type="PROSITE" id="PS50076"/>
    </source>
</evidence>
<comment type="caution">
    <text evidence="3">The sequence shown here is derived from an EMBL/GenBank/DDBJ whole genome shotgun (WGS) entry which is preliminary data.</text>
</comment>
<organism evidence="3 4">
    <name type="scientific">Lithohypha guttulata</name>
    <dbReference type="NCBI Taxonomy" id="1690604"/>
    <lineage>
        <taxon>Eukaryota</taxon>
        <taxon>Fungi</taxon>
        <taxon>Dikarya</taxon>
        <taxon>Ascomycota</taxon>
        <taxon>Pezizomycotina</taxon>
        <taxon>Eurotiomycetes</taxon>
        <taxon>Chaetothyriomycetidae</taxon>
        <taxon>Chaetothyriales</taxon>
        <taxon>Trichomeriaceae</taxon>
        <taxon>Lithohypha</taxon>
    </lineage>
</organism>
<feature type="domain" description="J" evidence="2">
    <location>
        <begin position="3"/>
        <end position="69"/>
    </location>
</feature>
<protein>
    <submittedName>
        <fullName evidence="3">Chaperone protein dnaJ</fullName>
    </submittedName>
</protein>
<feature type="compositionally biased region" description="Polar residues" evidence="1">
    <location>
        <begin position="141"/>
        <end position="166"/>
    </location>
</feature>
<name>A0ABR0KL07_9EURO</name>
<feature type="compositionally biased region" description="Polar residues" evidence="1">
    <location>
        <begin position="176"/>
        <end position="185"/>
    </location>
</feature>
<feature type="compositionally biased region" description="Basic and acidic residues" evidence="1">
    <location>
        <begin position="66"/>
        <end position="86"/>
    </location>
</feature>
<dbReference type="InterPro" id="IPR001623">
    <property type="entry name" value="DnaJ_domain"/>
</dbReference>
<accession>A0ABR0KL07</accession>
<dbReference type="PANTHER" id="PTHR43948">
    <property type="entry name" value="DNAJ HOMOLOG SUBFAMILY B"/>
    <property type="match status" value="1"/>
</dbReference>
<dbReference type="PROSITE" id="PS50076">
    <property type="entry name" value="DNAJ_2"/>
    <property type="match status" value="1"/>
</dbReference>
<evidence type="ECO:0000313" key="4">
    <source>
        <dbReference type="Proteomes" id="UP001345013"/>
    </source>
</evidence>
<feature type="compositionally biased region" description="Polar residues" evidence="1">
    <location>
        <begin position="205"/>
        <end position="217"/>
    </location>
</feature>
<dbReference type="SUPFAM" id="SSF46565">
    <property type="entry name" value="Chaperone J-domain"/>
    <property type="match status" value="1"/>
</dbReference>
<feature type="region of interest" description="Disordered" evidence="1">
    <location>
        <begin position="59"/>
        <end position="218"/>
    </location>
</feature>
<dbReference type="SMART" id="SM00271">
    <property type="entry name" value="DnaJ"/>
    <property type="match status" value="1"/>
</dbReference>